<keyword evidence="3" id="KW-1185">Reference proteome</keyword>
<gene>
    <name evidence="2" type="ORF">CAUJ_LOCUS2711</name>
</gene>
<feature type="region of interest" description="Disordered" evidence="1">
    <location>
        <begin position="1"/>
        <end position="20"/>
    </location>
</feature>
<dbReference type="Proteomes" id="UP000835052">
    <property type="component" value="Unassembled WGS sequence"/>
</dbReference>
<sequence length="89" mass="8969">MGAEPWRSDDDTGSEGEGGVARTAIGCTVAIDTPISSLAGVNDQDLPKEVSIPIAKRLAQALGPTLGTYIVLIVCSGSKSRVNGAAAEA</sequence>
<evidence type="ECO:0000313" key="2">
    <source>
        <dbReference type="EMBL" id="CAD6186792.1"/>
    </source>
</evidence>
<organism evidence="2 3">
    <name type="scientific">Caenorhabditis auriculariae</name>
    <dbReference type="NCBI Taxonomy" id="2777116"/>
    <lineage>
        <taxon>Eukaryota</taxon>
        <taxon>Metazoa</taxon>
        <taxon>Ecdysozoa</taxon>
        <taxon>Nematoda</taxon>
        <taxon>Chromadorea</taxon>
        <taxon>Rhabditida</taxon>
        <taxon>Rhabditina</taxon>
        <taxon>Rhabditomorpha</taxon>
        <taxon>Rhabditoidea</taxon>
        <taxon>Rhabditidae</taxon>
        <taxon>Peloderinae</taxon>
        <taxon>Caenorhabditis</taxon>
    </lineage>
</organism>
<evidence type="ECO:0000313" key="3">
    <source>
        <dbReference type="Proteomes" id="UP000835052"/>
    </source>
</evidence>
<dbReference type="AlphaFoldDB" id="A0A8S1GVD7"/>
<accession>A0A8S1GVD7</accession>
<feature type="compositionally biased region" description="Basic and acidic residues" evidence="1">
    <location>
        <begin position="1"/>
        <end position="10"/>
    </location>
</feature>
<dbReference type="EMBL" id="CAJGYM010000005">
    <property type="protein sequence ID" value="CAD6186792.1"/>
    <property type="molecule type" value="Genomic_DNA"/>
</dbReference>
<evidence type="ECO:0000256" key="1">
    <source>
        <dbReference type="SAM" id="MobiDB-lite"/>
    </source>
</evidence>
<reference evidence="2" key="1">
    <citation type="submission" date="2020-10" db="EMBL/GenBank/DDBJ databases">
        <authorList>
            <person name="Kikuchi T."/>
        </authorList>
    </citation>
    <scope>NUCLEOTIDE SEQUENCE</scope>
    <source>
        <strain evidence="2">NKZ352</strain>
    </source>
</reference>
<comment type="caution">
    <text evidence="2">The sequence shown here is derived from an EMBL/GenBank/DDBJ whole genome shotgun (WGS) entry which is preliminary data.</text>
</comment>
<name>A0A8S1GVD7_9PELO</name>
<proteinExistence type="predicted"/>
<protein>
    <submittedName>
        <fullName evidence="2">Uncharacterized protein</fullName>
    </submittedName>
</protein>